<dbReference type="Gene3D" id="2.60.120.260">
    <property type="entry name" value="Galactose-binding domain-like"/>
    <property type="match status" value="1"/>
</dbReference>
<accession>A0A2U9EUF2</accession>
<evidence type="ECO:0000256" key="1">
    <source>
        <dbReference type="ARBA" id="ARBA00007819"/>
    </source>
</evidence>
<protein>
    <recommendedName>
        <fullName evidence="5">Crystaline entomocidal protoxin</fullName>
    </recommendedName>
</protein>
<dbReference type="Pfam" id="PF03945">
    <property type="entry name" value="Endotoxin_N"/>
    <property type="match status" value="1"/>
</dbReference>
<feature type="non-terminal residue" evidence="8">
    <location>
        <position position="681"/>
    </location>
</feature>
<name>A0A2U9EUF2_BACTU</name>
<dbReference type="InterPro" id="IPR005639">
    <property type="entry name" value="Pest_crys_dom_I"/>
</dbReference>
<dbReference type="AlphaFoldDB" id="A0A2U9EUF2"/>
<dbReference type="Pfam" id="PF03944">
    <property type="entry name" value="Endotoxin_C"/>
    <property type="match status" value="1"/>
</dbReference>
<feature type="domain" description="Pesticidal crystal protein" evidence="7">
    <location>
        <begin position="206"/>
        <end position="337"/>
    </location>
</feature>
<keyword evidence="4" id="KW-0843">Virulence</keyword>
<dbReference type="GO" id="GO:0001907">
    <property type="term" value="P:symbiont-mediated killing of host cell"/>
    <property type="evidence" value="ECO:0007669"/>
    <property type="project" value="InterPro"/>
</dbReference>
<dbReference type="EMBL" id="MG817482">
    <property type="protein sequence ID" value="AWQ27825.1"/>
    <property type="molecule type" value="Genomic_DNA"/>
</dbReference>
<evidence type="ECO:0000256" key="3">
    <source>
        <dbReference type="ARBA" id="ARBA00022969"/>
    </source>
</evidence>
<dbReference type="InterPro" id="IPR036716">
    <property type="entry name" value="Pest_crys_N_sf"/>
</dbReference>
<dbReference type="SUPFAM" id="SSF56849">
    <property type="entry name" value="delta-Endotoxin (insectocide), N-terminal domain"/>
    <property type="match status" value="1"/>
</dbReference>
<evidence type="ECO:0000256" key="2">
    <source>
        <dbReference type="ARBA" id="ARBA00022656"/>
    </source>
</evidence>
<dbReference type="InterPro" id="IPR038979">
    <property type="entry name" value="Pest_crys"/>
</dbReference>
<evidence type="ECO:0000313" key="8">
    <source>
        <dbReference type="EMBL" id="AWQ27825.1"/>
    </source>
</evidence>
<dbReference type="PANTHER" id="PTHR37003:SF2">
    <property type="entry name" value="PESTICIDAL CRYSTAL PROTEIN N-TERMINAL DOMAIN-CONTAINING PROTEIN"/>
    <property type="match status" value="1"/>
</dbReference>
<reference evidence="8" key="1">
    <citation type="journal article" date="2018" name="Appl. Environ. Microbiol.">
        <title>Whole genomic analysis of Bacillus thuringiensis revealing partial genes as a source of novel Cry toxins.</title>
        <authorList>
            <person name="Muhammad S."/>
            <person name="Geng C."/>
            <person name="Li M."/>
            <person name="Wang Y."/>
            <person name="Liu H."/>
            <person name="Zheng J."/>
            <person name="Peng D."/>
            <person name="Sun M."/>
        </authorList>
    </citation>
    <scope>NUCLEOTIDE SEQUENCE</scope>
    <source>
        <strain evidence="8">C-15</strain>
    </source>
</reference>
<dbReference type="GO" id="GO:0090729">
    <property type="term" value="F:toxin activity"/>
    <property type="evidence" value="ECO:0007669"/>
    <property type="project" value="UniProtKB-KW"/>
</dbReference>
<dbReference type="InterPro" id="IPR005638">
    <property type="entry name" value="Pest_crys_dom-III"/>
</dbReference>
<dbReference type="SUPFAM" id="SSF49785">
    <property type="entry name" value="Galactose-binding domain-like"/>
    <property type="match status" value="1"/>
</dbReference>
<evidence type="ECO:0000259" key="7">
    <source>
        <dbReference type="Pfam" id="PF03945"/>
    </source>
</evidence>
<dbReference type="Gene3D" id="2.100.10.40">
    <property type="match status" value="1"/>
</dbReference>
<keyword evidence="3" id="KW-0749">Sporulation</keyword>
<comment type="similarity">
    <text evidence="1">Belongs to the delta endotoxin family.</text>
</comment>
<proteinExistence type="inferred from homology"/>
<feature type="domain" description="Pesticidal crystal protein" evidence="6">
    <location>
        <begin position="580"/>
        <end position="674"/>
    </location>
</feature>
<dbReference type="GO" id="GO:0030435">
    <property type="term" value="P:sporulation resulting in formation of a cellular spore"/>
    <property type="evidence" value="ECO:0007669"/>
    <property type="project" value="UniProtKB-KW"/>
</dbReference>
<organism evidence="8">
    <name type="scientific">Bacillus thuringiensis</name>
    <dbReference type="NCBI Taxonomy" id="1428"/>
    <lineage>
        <taxon>Bacteria</taxon>
        <taxon>Bacillati</taxon>
        <taxon>Bacillota</taxon>
        <taxon>Bacilli</taxon>
        <taxon>Bacillales</taxon>
        <taxon>Bacillaceae</taxon>
        <taxon>Bacillus</taxon>
        <taxon>Bacillus cereus group</taxon>
    </lineage>
</organism>
<dbReference type="Gene3D" id="1.20.190.10">
    <property type="entry name" value="Pesticidal crystal protein, N-terminal domain"/>
    <property type="match status" value="1"/>
</dbReference>
<dbReference type="PANTHER" id="PTHR37003">
    <property type="entry name" value="ENDOTOXIN_N DOMAIN-CONTAINING PROTEIN-RELATED"/>
    <property type="match status" value="1"/>
</dbReference>
<evidence type="ECO:0000259" key="6">
    <source>
        <dbReference type="Pfam" id="PF03944"/>
    </source>
</evidence>
<keyword evidence="2" id="KW-0800">Toxin</keyword>
<sequence>MENIPSIYPIAYNVLADPPYISNLDDDNSTKCTEDDITSWLCWATNIGKAWQINQKYGVDQLLFAAIGEGFNAINGSPDYLKIVKSLIGLGGNIAAIAFPGVGTAANFVLVPLIKLLTGVFWPKHQSQDVFSILEARIKALIDQEITVYDDVTLKQFIAGFQGVTNDLQEAIQIAICQGMSPEQTPSTPSTDSTQDQKNEDDCAYKDKDLNENLRMKFTVAEQAFVSLLPQFMKSGHEVDELPYFCLAATLHLSLLQSVVLFGAQWGFAGPILADYSAQLRQYIKQYSTYVYNTYQKGEQSKKPGNNSRKALNTYLSYVSFYTTECLDYVAIWRAMDPFDYPMPTSSDFTRVVVSNIMGPIEAQPESDNLSNIQYINWYNNNSAISLNGINDFLPLQLLSPNKQLKSIDFLTYRKDNQHNFISGFRLNTVSGKQFEYTLNANGTWGTSGPHLYDDNPLLSIDLYTEGHGYQGQLSEIFLNGQPADGYSSWGLVANHCTYTQTDGTQQSSVQCASQNKALSIDKVQMIYPVISNTTNPRLGFISLHNHIGLEVENIIGETEDVVDDPNDTSKTTSVVLNQIRTIAANKATNVSENSVLRELVTGSNVVKLEPNDSITLNFTNQTAQKYYIRFLVATKSDNGQLSWSLDSGTSHNVSIGNTDIIGNGVKDSNGNYRFWCKKAK</sequence>
<dbReference type="InterPro" id="IPR008979">
    <property type="entry name" value="Galactose-bd-like_sf"/>
</dbReference>
<evidence type="ECO:0000256" key="4">
    <source>
        <dbReference type="ARBA" id="ARBA00023026"/>
    </source>
</evidence>
<dbReference type="RefSeq" id="WP_127064340.1">
    <property type="nucleotide sequence ID" value="NZ_CP021438.1"/>
</dbReference>
<evidence type="ECO:0000256" key="5">
    <source>
        <dbReference type="ARBA" id="ARBA00029653"/>
    </source>
</evidence>